<keyword evidence="2" id="KW-0614">Plasmid</keyword>
<evidence type="ECO:0000259" key="1">
    <source>
        <dbReference type="SMART" id="SM00923"/>
    </source>
</evidence>
<dbReference type="PATRIC" id="fig|1367847.3.peg.3681"/>
<sequence length="70" mass="8134">MTRSFTSRTDWRILRNAEGRYSVWPSQYPLPAGWEDEGTRASRPDCLARIEELWQDPRPLALRQAMGGVQ</sequence>
<dbReference type="OrthoDB" id="7584480at2"/>
<dbReference type="Gene3D" id="3.90.820.10">
    <property type="entry name" value="Structural Genomics, Unknown Function 30-nov-00 1gh9 Mol_id"/>
    <property type="match status" value="1"/>
</dbReference>
<dbReference type="SMART" id="SM00923">
    <property type="entry name" value="MbtH"/>
    <property type="match status" value="1"/>
</dbReference>
<dbReference type="eggNOG" id="COG3251">
    <property type="taxonomic scope" value="Bacteria"/>
</dbReference>
<accession>S5Y4S8</accession>
<dbReference type="HOGENOM" id="CLU_181321_0_1_5"/>
<proteinExistence type="predicted"/>
<dbReference type="EMBL" id="CP006652">
    <property type="protein sequence ID" value="AGT10745.1"/>
    <property type="molecule type" value="Genomic_DNA"/>
</dbReference>
<dbReference type="PANTHER" id="PTHR38444:SF1">
    <property type="entry name" value="ENTEROBACTIN BIOSYNTHESIS PROTEIN YBDZ"/>
    <property type="match status" value="1"/>
</dbReference>
<dbReference type="GO" id="GO:0019290">
    <property type="term" value="P:siderophore biosynthetic process"/>
    <property type="evidence" value="ECO:0007669"/>
    <property type="project" value="TreeGrafter"/>
</dbReference>
<dbReference type="GO" id="GO:0005829">
    <property type="term" value="C:cytosol"/>
    <property type="evidence" value="ECO:0007669"/>
    <property type="project" value="TreeGrafter"/>
</dbReference>
<feature type="domain" description="MbtH-like" evidence="1">
    <location>
        <begin position="7"/>
        <end position="52"/>
    </location>
</feature>
<dbReference type="PANTHER" id="PTHR38444">
    <property type="entry name" value="ENTEROBACTIN BIOSYNTHESIS PROTEIN YBDZ"/>
    <property type="match status" value="1"/>
</dbReference>
<keyword evidence="3" id="KW-1185">Reference proteome</keyword>
<dbReference type="InterPro" id="IPR037407">
    <property type="entry name" value="MLP_fam"/>
</dbReference>
<protein>
    <submittedName>
        <fullName evidence="2">MbtH domain-containing protein</fullName>
    </submittedName>
</protein>
<dbReference type="Proteomes" id="UP000015480">
    <property type="component" value="Plasmid pAMI4"/>
</dbReference>
<organism evidence="2 3">
    <name type="scientific">Paracoccus aminophilus JCM 7686</name>
    <dbReference type="NCBI Taxonomy" id="1367847"/>
    <lineage>
        <taxon>Bacteria</taxon>
        <taxon>Pseudomonadati</taxon>
        <taxon>Pseudomonadota</taxon>
        <taxon>Alphaproteobacteria</taxon>
        <taxon>Rhodobacterales</taxon>
        <taxon>Paracoccaceae</taxon>
        <taxon>Paracoccus</taxon>
    </lineage>
</organism>
<dbReference type="AlphaFoldDB" id="S5Y4S8"/>
<dbReference type="KEGG" id="pami:JCM7686_pAMI4p054"/>
<dbReference type="RefSeq" id="WP_020952230.1">
    <property type="nucleotide sequence ID" value="NC_022049.1"/>
</dbReference>
<evidence type="ECO:0000313" key="2">
    <source>
        <dbReference type="EMBL" id="AGT10745.1"/>
    </source>
</evidence>
<dbReference type="InterPro" id="IPR005153">
    <property type="entry name" value="MbtH-like_dom"/>
</dbReference>
<gene>
    <name evidence="2" type="ORF">JCM7686_pAMI4p054</name>
</gene>
<dbReference type="Pfam" id="PF03621">
    <property type="entry name" value="MbtH"/>
    <property type="match status" value="1"/>
</dbReference>
<dbReference type="SUPFAM" id="SSF160582">
    <property type="entry name" value="MbtH-like"/>
    <property type="match status" value="1"/>
</dbReference>
<geneLocation type="plasmid" evidence="2 3">
    <name>pAMI4</name>
</geneLocation>
<reference evidence="2 3" key="1">
    <citation type="journal article" date="2014" name="BMC Genomics">
        <title>Architecture and functions of a multipartite genome of the methylotrophic bacterium Paracoccus aminophilus JCM 7686, containing primary and secondary chromids.</title>
        <authorList>
            <person name="Dziewit L."/>
            <person name="Czarnecki J."/>
            <person name="Wibberg D."/>
            <person name="Radlinska M."/>
            <person name="Mrozek P."/>
            <person name="Szymczak M."/>
            <person name="Schluter A."/>
            <person name="Puhler A."/>
            <person name="Bartosik D."/>
        </authorList>
    </citation>
    <scope>NUCLEOTIDE SEQUENCE [LARGE SCALE GENOMIC DNA]</scope>
    <source>
        <strain evidence="2">JCM 7686</strain>
        <plasmid evidence="3">Plasmid pAMI4</plasmid>
    </source>
</reference>
<evidence type="ECO:0000313" key="3">
    <source>
        <dbReference type="Proteomes" id="UP000015480"/>
    </source>
</evidence>
<name>S5Y4S8_PARAH</name>
<dbReference type="InterPro" id="IPR038020">
    <property type="entry name" value="MbtH-like_sf"/>
</dbReference>